<feature type="domain" description="Beta-ketoacyl-[acyl-carrier-protein] synthase III C-terminal" evidence="3">
    <location>
        <begin position="243"/>
        <end position="334"/>
    </location>
</feature>
<dbReference type="OrthoDB" id="7055207at2"/>
<name>A0A101U5F4_9ACTN</name>
<dbReference type="PANTHER" id="PTHR34069">
    <property type="entry name" value="3-OXOACYL-[ACYL-CARRIER-PROTEIN] SYNTHASE 3"/>
    <property type="match status" value="1"/>
</dbReference>
<dbReference type="EMBL" id="LMWY01000012">
    <property type="protein sequence ID" value="KUO04433.1"/>
    <property type="molecule type" value="Genomic_DNA"/>
</dbReference>
<reference evidence="4 5" key="1">
    <citation type="submission" date="2015-10" db="EMBL/GenBank/DDBJ databases">
        <title>Draft genome sequence of Streptomyces caeruleatus NRRL B-24802, type strain for the species Streptomyces caeruleatus.</title>
        <authorList>
            <person name="Ruckert C."/>
            <person name="Winkler A."/>
            <person name="Kalinowski J."/>
            <person name="Kampfer P."/>
            <person name="Glaeser S."/>
        </authorList>
    </citation>
    <scope>NUCLEOTIDE SEQUENCE [LARGE SCALE GENOMIC DNA]</scope>
    <source>
        <strain evidence="4 5">NRRL B-24802</strain>
    </source>
</reference>
<protein>
    <recommendedName>
        <fullName evidence="3">Beta-ketoacyl-[acyl-carrier-protein] synthase III C-terminal domain-containing protein</fullName>
    </recommendedName>
</protein>
<sequence length="350" mass="37172">MRWNEVHIAGTGSWLPKRKRVEEALASGQYDTDEHQANRIVSVTAADGENQPSPPDMAVAAARVALSRSGPARQDVTSVLHSRTWFQGAEMWAPASYIAHRTVGADVPALELLQSCNAGLAALEHAARLLGPDDAALLTTADRFAAPAFDRWRCERGLVYGDGGTALVLSSRAGFARLLSTATAVDNSLEAVARGAALDALPDTSTPVDLSARADAFLHTPALARQAGLRIAEIADQSVHRALDEAGVKMADITRVVLNATGRSRMRWQLELQLGVPEKISNWEFCGEVGHLGAGDHFAGLNDLMERRAVHPGDLVLLVGGGTGYSCTSAVVEITGSPEWETGEQAEPTS</sequence>
<accession>A0A101U5F4</accession>
<keyword evidence="5" id="KW-1185">Reference proteome</keyword>
<keyword evidence="1" id="KW-0808">Transferase</keyword>
<dbReference type="STRING" id="661399.AQJ67_11895"/>
<dbReference type="Proteomes" id="UP000053429">
    <property type="component" value="Unassembled WGS sequence"/>
</dbReference>
<dbReference type="GO" id="GO:0016747">
    <property type="term" value="F:acyltransferase activity, transferring groups other than amino-acyl groups"/>
    <property type="evidence" value="ECO:0007669"/>
    <property type="project" value="UniProtKB-ARBA"/>
</dbReference>
<evidence type="ECO:0000313" key="5">
    <source>
        <dbReference type="Proteomes" id="UP000053429"/>
    </source>
</evidence>
<dbReference type="InterPro" id="IPR013747">
    <property type="entry name" value="ACP_syn_III_C"/>
</dbReference>
<dbReference type="PANTHER" id="PTHR34069:SF2">
    <property type="entry name" value="BETA-KETOACYL-[ACYL-CARRIER-PROTEIN] SYNTHASE III"/>
    <property type="match status" value="1"/>
</dbReference>
<evidence type="ECO:0000256" key="2">
    <source>
        <dbReference type="ARBA" id="ARBA00023315"/>
    </source>
</evidence>
<dbReference type="InterPro" id="IPR016039">
    <property type="entry name" value="Thiolase-like"/>
</dbReference>
<comment type="caution">
    <text evidence="4">The sequence shown here is derived from an EMBL/GenBank/DDBJ whole genome shotgun (WGS) entry which is preliminary data.</text>
</comment>
<evidence type="ECO:0000259" key="3">
    <source>
        <dbReference type="Pfam" id="PF08541"/>
    </source>
</evidence>
<dbReference type="SUPFAM" id="SSF53901">
    <property type="entry name" value="Thiolase-like"/>
    <property type="match status" value="1"/>
</dbReference>
<dbReference type="AlphaFoldDB" id="A0A101U5F4"/>
<proteinExistence type="predicted"/>
<evidence type="ECO:0000256" key="1">
    <source>
        <dbReference type="ARBA" id="ARBA00022679"/>
    </source>
</evidence>
<dbReference type="Gene3D" id="3.40.47.10">
    <property type="match status" value="2"/>
</dbReference>
<gene>
    <name evidence="4" type="ORF">AQJ67_11895</name>
</gene>
<dbReference type="Pfam" id="PF08541">
    <property type="entry name" value="ACP_syn_III_C"/>
    <property type="match status" value="1"/>
</dbReference>
<dbReference type="GO" id="GO:0044550">
    <property type="term" value="P:secondary metabolite biosynthetic process"/>
    <property type="evidence" value="ECO:0007669"/>
    <property type="project" value="TreeGrafter"/>
</dbReference>
<dbReference type="CDD" id="cd00827">
    <property type="entry name" value="init_cond_enzymes"/>
    <property type="match status" value="1"/>
</dbReference>
<evidence type="ECO:0000313" key="4">
    <source>
        <dbReference type="EMBL" id="KUO04433.1"/>
    </source>
</evidence>
<keyword evidence="2" id="KW-0012">Acyltransferase</keyword>
<organism evidence="4 5">
    <name type="scientific">Streptomyces caeruleatus</name>
    <dbReference type="NCBI Taxonomy" id="661399"/>
    <lineage>
        <taxon>Bacteria</taxon>
        <taxon>Bacillati</taxon>
        <taxon>Actinomycetota</taxon>
        <taxon>Actinomycetes</taxon>
        <taxon>Kitasatosporales</taxon>
        <taxon>Streptomycetaceae</taxon>
        <taxon>Streptomyces</taxon>
    </lineage>
</organism>